<dbReference type="PANTHER" id="PTHR13528">
    <property type="entry name" value="39S RIBOSOMAL PROTEIN L28, MITOCHONDRIAL"/>
    <property type="match status" value="1"/>
</dbReference>
<reference evidence="7 8" key="1">
    <citation type="journal article" date="2019" name="PLoS ONE">
        <title>Comparative genome analysis indicates high evolutionary potential of pathogenicity genes in Colletotrichum tanaceti.</title>
        <authorList>
            <person name="Lelwala R.V."/>
            <person name="Korhonen P.K."/>
            <person name="Young N.D."/>
            <person name="Scott J.B."/>
            <person name="Ades P.A."/>
            <person name="Gasser R.B."/>
            <person name="Taylor P.W.J."/>
        </authorList>
    </citation>
    <scope>NUCLEOTIDE SEQUENCE [LARGE SCALE GENOMIC DNA]</scope>
    <source>
        <strain evidence="7">BRIP57314</strain>
    </source>
</reference>
<dbReference type="InterPro" id="IPR034704">
    <property type="entry name" value="Ribosomal_bL28/bL31-like_sf"/>
</dbReference>
<name>A0A4U6X9X9_9PEZI</name>
<keyword evidence="3" id="KW-0687">Ribonucleoprotein</keyword>
<comment type="similarity">
    <text evidence="1">Belongs to the bacterial ribosomal protein bL28 family.</text>
</comment>
<dbReference type="InterPro" id="IPR026569">
    <property type="entry name" value="Ribosomal_bL28"/>
</dbReference>
<evidence type="ECO:0000313" key="8">
    <source>
        <dbReference type="Proteomes" id="UP000310108"/>
    </source>
</evidence>
<dbReference type="GO" id="GO:0005762">
    <property type="term" value="C:mitochondrial large ribosomal subunit"/>
    <property type="evidence" value="ECO:0007669"/>
    <property type="project" value="TreeGrafter"/>
</dbReference>
<evidence type="ECO:0000313" key="7">
    <source>
        <dbReference type="EMBL" id="TKW52285.1"/>
    </source>
</evidence>
<evidence type="ECO:0000256" key="3">
    <source>
        <dbReference type="ARBA" id="ARBA00023274"/>
    </source>
</evidence>
<organism evidence="7 8">
    <name type="scientific">Colletotrichum tanaceti</name>
    <dbReference type="NCBI Taxonomy" id="1306861"/>
    <lineage>
        <taxon>Eukaryota</taxon>
        <taxon>Fungi</taxon>
        <taxon>Dikarya</taxon>
        <taxon>Ascomycota</taxon>
        <taxon>Pezizomycotina</taxon>
        <taxon>Sordariomycetes</taxon>
        <taxon>Hypocreomycetidae</taxon>
        <taxon>Glomerellales</taxon>
        <taxon>Glomerellaceae</taxon>
        <taxon>Colletotrichum</taxon>
        <taxon>Colletotrichum destructivum species complex</taxon>
    </lineage>
</organism>
<sequence length="297" mass="33494">MRFNILRPGSSSLLASLQSLTLTTTNTTTAARAFSTSAPLAVKTIQFQKIPTAPVPPYPYGPRLLYKQSNNGLYGSARIRHGHNVSEKHHQVSNRTWRPNVHYKRLWSEALGVRVRIRLTTRVLRTVEREGGIDAYVTKTKPARIKDLGPGGWRLRWLVMNSSSFREKYAKERVAIGVSGEMPEDQTDLVHYMIDAATPGPLSAASRRTIARRTRQMMAEEFVLGEDAEELEAGAQRGETRAQQGERPRAQRGEKPRVQRGERSRAQWGERPRAQRGERPRAQRGEKSHGKPQDGGR</sequence>
<evidence type="ECO:0000256" key="5">
    <source>
        <dbReference type="ARBA" id="ARBA00037226"/>
    </source>
</evidence>
<dbReference type="PANTHER" id="PTHR13528:SF2">
    <property type="entry name" value="LARGE RIBOSOMAL SUBUNIT PROTEIN BL28M"/>
    <property type="match status" value="1"/>
</dbReference>
<evidence type="ECO:0000256" key="1">
    <source>
        <dbReference type="ARBA" id="ARBA00008760"/>
    </source>
</evidence>
<dbReference type="GO" id="GO:0003735">
    <property type="term" value="F:structural constituent of ribosome"/>
    <property type="evidence" value="ECO:0007669"/>
    <property type="project" value="InterPro"/>
</dbReference>
<feature type="compositionally biased region" description="Basic and acidic residues" evidence="6">
    <location>
        <begin position="238"/>
        <end position="297"/>
    </location>
</feature>
<evidence type="ECO:0000256" key="4">
    <source>
        <dbReference type="ARBA" id="ARBA00035269"/>
    </source>
</evidence>
<feature type="region of interest" description="Disordered" evidence="6">
    <location>
        <begin position="223"/>
        <end position="297"/>
    </location>
</feature>
<dbReference type="Pfam" id="PF00830">
    <property type="entry name" value="Ribosomal_L28"/>
    <property type="match status" value="1"/>
</dbReference>
<dbReference type="EMBL" id="PJEX01000248">
    <property type="protein sequence ID" value="TKW52285.1"/>
    <property type="molecule type" value="Genomic_DNA"/>
</dbReference>
<comment type="function">
    <text evidence="5">Component of the mitochondrial ribosome (mitoribosome), a dedicated translation machinery responsible for the synthesis of mitochondrial genome-encoded proteins, including at least some of the essential transmembrane subunits of the mitochondrial respiratory chain. The mitoribosomes are attached to the mitochondrial inner membrane and translation products are cotranslationally integrated into the membrane.</text>
</comment>
<feature type="compositionally biased region" description="Acidic residues" evidence="6">
    <location>
        <begin position="223"/>
        <end position="232"/>
    </location>
</feature>
<dbReference type="Gene3D" id="2.30.170.40">
    <property type="entry name" value="Ribosomal protein L28/L24"/>
    <property type="match status" value="1"/>
</dbReference>
<keyword evidence="2 7" id="KW-0689">Ribosomal protein</keyword>
<dbReference type="FunFam" id="2.30.170.40:FF:000003">
    <property type="entry name" value="54S ribosomal protein L24"/>
    <property type="match status" value="1"/>
</dbReference>
<dbReference type="Proteomes" id="UP000310108">
    <property type="component" value="Unassembled WGS sequence"/>
</dbReference>
<dbReference type="STRING" id="1306861.A0A4U6X9X9"/>
<comment type="caution">
    <text evidence="7">The sequence shown here is derived from an EMBL/GenBank/DDBJ whole genome shotgun (WGS) entry which is preliminary data.</text>
</comment>
<dbReference type="SUPFAM" id="SSF143800">
    <property type="entry name" value="L28p-like"/>
    <property type="match status" value="1"/>
</dbReference>
<accession>A0A4U6X9X9</accession>
<gene>
    <name evidence="7" type="primary">MRPL24</name>
    <name evidence="7" type="ORF">CTA1_5289</name>
</gene>
<keyword evidence="8" id="KW-1185">Reference proteome</keyword>
<evidence type="ECO:0000256" key="6">
    <source>
        <dbReference type="SAM" id="MobiDB-lite"/>
    </source>
</evidence>
<dbReference type="AlphaFoldDB" id="A0A4U6X9X9"/>
<protein>
    <recommendedName>
        <fullName evidence="4">Large ribosomal subunit protein bL28m</fullName>
    </recommendedName>
</protein>
<proteinExistence type="inferred from homology"/>
<dbReference type="InterPro" id="IPR037147">
    <property type="entry name" value="Ribosomal_bL28_sf"/>
</dbReference>
<evidence type="ECO:0000256" key="2">
    <source>
        <dbReference type="ARBA" id="ARBA00022980"/>
    </source>
</evidence>